<reference evidence="2 3" key="1">
    <citation type="journal article" date="2016" name="Sci. Rep.">
        <title>Draft genome sequencing and secretome analysis of fungal phytopathogen Ascochyta rabiei provides insight into the necrotrophic effector repertoire.</title>
        <authorList>
            <person name="Verma S."/>
            <person name="Gazara R.K."/>
            <person name="Nizam S."/>
            <person name="Parween S."/>
            <person name="Chattopadhyay D."/>
            <person name="Verma P.K."/>
        </authorList>
    </citation>
    <scope>NUCLEOTIDE SEQUENCE [LARGE SCALE GENOMIC DNA]</scope>
    <source>
        <strain evidence="2 3">ArDII</strain>
    </source>
</reference>
<evidence type="ECO:0000256" key="1">
    <source>
        <dbReference type="SAM" id="MobiDB-lite"/>
    </source>
</evidence>
<gene>
    <name evidence="2" type="ORF">ST47_g4988</name>
</gene>
<name>A0A163ESS5_DIDRA</name>
<comment type="caution">
    <text evidence="2">The sequence shown here is derived from an EMBL/GenBank/DDBJ whole genome shotgun (WGS) entry which is preliminary data.</text>
</comment>
<accession>A0A163ESS5</accession>
<dbReference type="AlphaFoldDB" id="A0A163ESS5"/>
<keyword evidence="3" id="KW-1185">Reference proteome</keyword>
<sequence>MGELELDLDLCWQAGRNDLNTSTLLSTPRSTLHAPRLTPHALPFHRDYAGSCRARSLFVRRRLHRRRRRPCSARSLHRPPSPAALKRETLGFKLDKPV</sequence>
<protein>
    <submittedName>
        <fullName evidence="2">Uncharacterized protein</fullName>
    </submittedName>
</protein>
<dbReference type="EMBL" id="JYNV01000180">
    <property type="protein sequence ID" value="KZM23894.1"/>
    <property type="molecule type" value="Genomic_DNA"/>
</dbReference>
<organism evidence="2 3">
    <name type="scientific">Didymella rabiei</name>
    <name type="common">Chickpea ascochyta blight fungus</name>
    <name type="synonym">Mycosphaerella rabiei</name>
    <dbReference type="NCBI Taxonomy" id="5454"/>
    <lineage>
        <taxon>Eukaryota</taxon>
        <taxon>Fungi</taxon>
        <taxon>Dikarya</taxon>
        <taxon>Ascomycota</taxon>
        <taxon>Pezizomycotina</taxon>
        <taxon>Dothideomycetes</taxon>
        <taxon>Pleosporomycetidae</taxon>
        <taxon>Pleosporales</taxon>
        <taxon>Pleosporineae</taxon>
        <taxon>Didymellaceae</taxon>
        <taxon>Ascochyta</taxon>
    </lineage>
</organism>
<evidence type="ECO:0000313" key="2">
    <source>
        <dbReference type="EMBL" id="KZM23894.1"/>
    </source>
</evidence>
<dbReference type="Proteomes" id="UP000076837">
    <property type="component" value="Unassembled WGS sequence"/>
</dbReference>
<feature type="compositionally biased region" description="Basic and acidic residues" evidence="1">
    <location>
        <begin position="85"/>
        <end position="98"/>
    </location>
</feature>
<evidence type="ECO:0000313" key="3">
    <source>
        <dbReference type="Proteomes" id="UP000076837"/>
    </source>
</evidence>
<feature type="region of interest" description="Disordered" evidence="1">
    <location>
        <begin position="69"/>
        <end position="98"/>
    </location>
</feature>
<proteinExistence type="predicted"/>